<dbReference type="KEGG" id="sbi:8083410"/>
<keyword evidence="4" id="KW-1185">Reference proteome</keyword>
<feature type="domain" description="Transposase (putative) gypsy type" evidence="2">
    <location>
        <begin position="93"/>
        <end position="158"/>
    </location>
</feature>
<dbReference type="Pfam" id="PF04195">
    <property type="entry name" value="Transposase_28"/>
    <property type="match status" value="1"/>
</dbReference>
<proteinExistence type="predicted"/>
<evidence type="ECO:0000256" key="1">
    <source>
        <dbReference type="SAM" id="MobiDB-lite"/>
    </source>
</evidence>
<dbReference type="AlphaFoldDB" id="C5YCA4"/>
<reference evidence="3 4" key="1">
    <citation type="journal article" date="2009" name="Nature">
        <title>The Sorghum bicolor genome and the diversification of grasses.</title>
        <authorList>
            <person name="Paterson A.H."/>
            <person name="Bowers J.E."/>
            <person name="Bruggmann R."/>
            <person name="Dubchak I."/>
            <person name="Grimwood J."/>
            <person name="Gundlach H."/>
            <person name="Haberer G."/>
            <person name="Hellsten U."/>
            <person name="Mitros T."/>
            <person name="Poliakov A."/>
            <person name="Schmutz J."/>
            <person name="Spannagl M."/>
            <person name="Tang H."/>
            <person name="Wang X."/>
            <person name="Wicker T."/>
            <person name="Bharti A.K."/>
            <person name="Chapman J."/>
            <person name="Feltus F.A."/>
            <person name="Gowik U."/>
            <person name="Grigoriev I.V."/>
            <person name="Lyons E."/>
            <person name="Maher C.A."/>
            <person name="Martis M."/>
            <person name="Narechania A."/>
            <person name="Otillar R.P."/>
            <person name="Penning B.W."/>
            <person name="Salamov A.A."/>
            <person name="Wang Y."/>
            <person name="Zhang L."/>
            <person name="Carpita N.C."/>
            <person name="Freeling M."/>
            <person name="Gingle A.R."/>
            <person name="Hash C.T."/>
            <person name="Keller B."/>
            <person name="Klein P."/>
            <person name="Kresovich S."/>
            <person name="McCann M.C."/>
            <person name="Ming R."/>
            <person name="Peterson D.G."/>
            <person name="Mehboob-ur-Rahman"/>
            <person name="Ware D."/>
            <person name="Westhoff P."/>
            <person name="Mayer K.F."/>
            <person name="Messing J."/>
            <person name="Rokhsar D.S."/>
        </authorList>
    </citation>
    <scope>NUCLEOTIDE SEQUENCE [LARGE SCALE GENOMIC DNA]</scope>
    <source>
        <strain evidence="4">cv. BTx623</strain>
    </source>
</reference>
<evidence type="ECO:0000313" key="3">
    <source>
        <dbReference type="EMBL" id="EES10428.1"/>
    </source>
</evidence>
<evidence type="ECO:0000259" key="2">
    <source>
        <dbReference type="Pfam" id="PF04195"/>
    </source>
</evidence>
<reference evidence="4" key="2">
    <citation type="journal article" date="2018" name="Plant J.">
        <title>The Sorghum bicolor reference genome: improved assembly, gene annotations, a transcriptome atlas, and signatures of genome organization.</title>
        <authorList>
            <person name="McCormick R.F."/>
            <person name="Truong S.K."/>
            <person name="Sreedasyam A."/>
            <person name="Jenkins J."/>
            <person name="Shu S."/>
            <person name="Sims D."/>
            <person name="Kennedy M."/>
            <person name="Amirebrahimi M."/>
            <person name="Weers B.D."/>
            <person name="McKinley B."/>
            <person name="Mattison A."/>
            <person name="Morishige D.T."/>
            <person name="Grimwood J."/>
            <person name="Schmutz J."/>
            <person name="Mullet J.E."/>
        </authorList>
    </citation>
    <scope>NUCLEOTIDE SEQUENCE [LARGE SCALE GENOMIC DNA]</scope>
    <source>
        <strain evidence="4">cv. BTx623</strain>
    </source>
</reference>
<name>C5YCA4_SORBI</name>
<sequence>MAAASSSSCEVVDLGLAASCDDATSQLFFSKGGGGDLSWPAAAEISSALTKQKSLVALCDKYGVPGELKPVRAVSLRCAACETPPKGSNALCIYSDALEAGLRFPLHDFYLKLLRHYRLAPSQLVPNAWKYMAAFVLRCKDAGVEPLVSAFRYFFSLYAHYKYKHKDKPTGAGWHHFQPCAGRRRLFSGAMPTRCDWKTRFFFLKSPEGMPWKCPVAWGKPRREDARAVELTDAAVDKLKQMPCIDLKDYLSLHAPPVGALTMLQLHSTPAPIVKPECAAASAQALALTSQAQLHAVLEAGARAARAADAAGEDDDSMPRKRRCPGLSPAAVTPQNSTISAAPPSLQGMEIRPGTSFDGASGSSRISLPPGICTANSDFEHDMVRMQGEQRDNLIAQLQVKLQESEAKLQESDAMNDKFLAYLYKKNAENDLLKEKHAQLIEVQAAIVTRVKAERVAEVAKLEEEHASAVVQLTKHLNEEHAASIARLNKEHATDLARAKEKHAAEVAKLNQAHDAAVTWLKEEHSVDVARVQQAAEDVVQDVKKDIALALFPDLDASLL</sequence>
<dbReference type="OrthoDB" id="678976at2759"/>
<dbReference type="EMBL" id="CM000765">
    <property type="protein sequence ID" value="EES10428.1"/>
    <property type="molecule type" value="Genomic_DNA"/>
</dbReference>
<protein>
    <recommendedName>
        <fullName evidence="2">Transposase (putative) gypsy type domain-containing protein</fullName>
    </recommendedName>
</protein>
<dbReference type="Gramene" id="EES10428">
    <property type="protein sequence ID" value="EES10428"/>
    <property type="gene ID" value="SORBI_3006G019100"/>
</dbReference>
<organism evidence="3 4">
    <name type="scientific">Sorghum bicolor</name>
    <name type="common">Sorghum</name>
    <name type="synonym">Sorghum vulgare</name>
    <dbReference type="NCBI Taxonomy" id="4558"/>
    <lineage>
        <taxon>Eukaryota</taxon>
        <taxon>Viridiplantae</taxon>
        <taxon>Streptophyta</taxon>
        <taxon>Embryophyta</taxon>
        <taxon>Tracheophyta</taxon>
        <taxon>Spermatophyta</taxon>
        <taxon>Magnoliopsida</taxon>
        <taxon>Liliopsida</taxon>
        <taxon>Poales</taxon>
        <taxon>Poaceae</taxon>
        <taxon>PACMAD clade</taxon>
        <taxon>Panicoideae</taxon>
        <taxon>Andropogonodae</taxon>
        <taxon>Andropogoneae</taxon>
        <taxon>Sorghinae</taxon>
        <taxon>Sorghum</taxon>
    </lineage>
</organism>
<feature type="region of interest" description="Disordered" evidence="1">
    <location>
        <begin position="308"/>
        <end position="348"/>
    </location>
</feature>
<gene>
    <name evidence="3" type="ORF">SORBI_3006G019100</name>
</gene>
<dbReference type="PANTHER" id="PTHR31099:SF28">
    <property type="entry name" value="F5J5.12"/>
    <property type="match status" value="1"/>
</dbReference>
<evidence type="ECO:0000313" key="4">
    <source>
        <dbReference type="Proteomes" id="UP000000768"/>
    </source>
</evidence>
<accession>C5YCA4</accession>
<dbReference type="eggNOG" id="ENOG502S94V">
    <property type="taxonomic scope" value="Eukaryota"/>
</dbReference>
<dbReference type="PANTHER" id="PTHR31099">
    <property type="entry name" value="OS06G0165300 PROTEIN"/>
    <property type="match status" value="1"/>
</dbReference>
<dbReference type="HOGENOM" id="CLU_486988_0_0_1"/>
<dbReference type="InterPro" id="IPR007321">
    <property type="entry name" value="Transposase_28"/>
</dbReference>
<dbReference type="STRING" id="4558.C5YCA4"/>
<dbReference type="InParanoid" id="C5YCA4"/>
<dbReference type="OMA" id="PGICTAN"/>
<dbReference type="Proteomes" id="UP000000768">
    <property type="component" value="Chromosome 6"/>
</dbReference>